<feature type="domain" description="RING-type" evidence="10">
    <location>
        <begin position="37"/>
        <end position="77"/>
    </location>
</feature>
<evidence type="ECO:0000313" key="11">
    <source>
        <dbReference type="EMBL" id="KAB1214232.1"/>
    </source>
</evidence>
<proteinExistence type="predicted"/>
<dbReference type="EMBL" id="RXIC02000023">
    <property type="protein sequence ID" value="KAB1214232.1"/>
    <property type="molecule type" value="Genomic_DNA"/>
</dbReference>
<accession>A0A6A1VMY4</accession>
<dbReference type="InterPro" id="IPR001841">
    <property type="entry name" value="Znf_RING"/>
</dbReference>
<feature type="compositionally biased region" description="Low complexity" evidence="9">
    <location>
        <begin position="1"/>
        <end position="13"/>
    </location>
</feature>
<keyword evidence="3" id="KW-0808">Transferase</keyword>
<dbReference type="Gene3D" id="3.30.40.10">
    <property type="entry name" value="Zinc/RING finger domain, C3HC4 (zinc finger)"/>
    <property type="match status" value="1"/>
</dbReference>
<feature type="region of interest" description="Disordered" evidence="9">
    <location>
        <begin position="219"/>
        <end position="242"/>
    </location>
</feature>
<sequence length="452" mass="48838">MAHITSSSSSSSSLENPAGLAASSSTGVPEDAFEDACSICLEPFTTADPATITGCKHEYHLHCILEWSQRSEECPICCQLLVLKDLASQELLAAVEIERRSRSRNIFSAPPTSLHHFSEDFDVEHHLTAAASRACYVGRRERLRSAGIGPSQVLAFTSPANMSPQTYSTSPEDCPNLSYGSPRVGSPLSGTPSPIDVQPRPSVGVNFVSSTAVNSDIPFEPRVLHSHPPPNSPRRPSASEVFSFPETLKSKLSAASARYKESISKSTQGFKEKLLARNNSVKELSKGVQREMTAGIAGVARMIERLDLTSKRTGSSVPPSSCTGGTSNFAFKGKDVVDNVNVQSLDKTSGQVAHDLSPEATYISGALLGKSKDSPAQETPQQVLAFQIFNCMSESEISWKYELWHAVCFKISLQHAKLPWTSLGGSGEIMGRLPVSNLKEKLILGNRKYLII</sequence>
<name>A0A6A1VMY4_9ROSI</name>
<keyword evidence="7" id="KW-0862">Zinc</keyword>
<reference evidence="11 12" key="1">
    <citation type="journal article" date="2019" name="Plant Biotechnol. J.">
        <title>The red bayberry genome and genetic basis of sex determination.</title>
        <authorList>
            <person name="Jia H.M."/>
            <person name="Jia H.J."/>
            <person name="Cai Q.L."/>
            <person name="Wang Y."/>
            <person name="Zhao H.B."/>
            <person name="Yang W.F."/>
            <person name="Wang G.Y."/>
            <person name="Li Y.H."/>
            <person name="Zhan D.L."/>
            <person name="Shen Y.T."/>
            <person name="Niu Q.F."/>
            <person name="Chang L."/>
            <person name="Qiu J."/>
            <person name="Zhao L."/>
            <person name="Xie H.B."/>
            <person name="Fu W.Y."/>
            <person name="Jin J."/>
            <person name="Li X.W."/>
            <person name="Jiao Y."/>
            <person name="Zhou C.C."/>
            <person name="Tu T."/>
            <person name="Chai C.Y."/>
            <person name="Gao J.L."/>
            <person name="Fan L.J."/>
            <person name="van de Weg E."/>
            <person name="Wang J.Y."/>
            <person name="Gao Z.S."/>
        </authorList>
    </citation>
    <scope>NUCLEOTIDE SEQUENCE [LARGE SCALE GENOMIC DNA]</scope>
    <source>
        <tissue evidence="11">Leaves</tissue>
    </source>
</reference>
<dbReference type="GO" id="GO:0061630">
    <property type="term" value="F:ubiquitin protein ligase activity"/>
    <property type="evidence" value="ECO:0007669"/>
    <property type="project" value="UniProtKB-EC"/>
</dbReference>
<comment type="caution">
    <text evidence="11">The sequence shown here is derived from an EMBL/GenBank/DDBJ whole genome shotgun (WGS) entry which is preliminary data.</text>
</comment>
<evidence type="ECO:0000256" key="3">
    <source>
        <dbReference type="ARBA" id="ARBA00022679"/>
    </source>
</evidence>
<dbReference type="SUPFAM" id="SSF57850">
    <property type="entry name" value="RING/U-box"/>
    <property type="match status" value="1"/>
</dbReference>
<evidence type="ECO:0000259" key="10">
    <source>
        <dbReference type="PROSITE" id="PS50089"/>
    </source>
</evidence>
<dbReference type="Pfam" id="PF13639">
    <property type="entry name" value="zf-RING_2"/>
    <property type="match status" value="1"/>
</dbReference>
<feature type="region of interest" description="Disordered" evidence="9">
    <location>
        <begin position="1"/>
        <end position="27"/>
    </location>
</feature>
<gene>
    <name evidence="11" type="ORF">CJ030_MR5G023145</name>
</gene>
<keyword evidence="5 8" id="KW-0863">Zinc-finger</keyword>
<evidence type="ECO:0000256" key="6">
    <source>
        <dbReference type="ARBA" id="ARBA00022786"/>
    </source>
</evidence>
<evidence type="ECO:0000256" key="1">
    <source>
        <dbReference type="ARBA" id="ARBA00000900"/>
    </source>
</evidence>
<dbReference type="SMART" id="SM00184">
    <property type="entry name" value="RING"/>
    <property type="match status" value="1"/>
</dbReference>
<keyword evidence="6" id="KW-0833">Ubl conjugation pathway</keyword>
<evidence type="ECO:0000256" key="8">
    <source>
        <dbReference type="PROSITE-ProRule" id="PRU00175"/>
    </source>
</evidence>
<dbReference type="PROSITE" id="PS50089">
    <property type="entry name" value="ZF_RING_2"/>
    <property type="match status" value="1"/>
</dbReference>
<organism evidence="11 12">
    <name type="scientific">Morella rubra</name>
    <name type="common">Chinese bayberry</name>
    <dbReference type="NCBI Taxonomy" id="262757"/>
    <lineage>
        <taxon>Eukaryota</taxon>
        <taxon>Viridiplantae</taxon>
        <taxon>Streptophyta</taxon>
        <taxon>Embryophyta</taxon>
        <taxon>Tracheophyta</taxon>
        <taxon>Spermatophyta</taxon>
        <taxon>Magnoliopsida</taxon>
        <taxon>eudicotyledons</taxon>
        <taxon>Gunneridae</taxon>
        <taxon>Pentapetalae</taxon>
        <taxon>rosids</taxon>
        <taxon>fabids</taxon>
        <taxon>Fagales</taxon>
        <taxon>Myricaceae</taxon>
        <taxon>Morella</taxon>
    </lineage>
</organism>
<keyword evidence="12" id="KW-1185">Reference proteome</keyword>
<evidence type="ECO:0000256" key="4">
    <source>
        <dbReference type="ARBA" id="ARBA00022723"/>
    </source>
</evidence>
<feature type="compositionally biased region" description="Polar residues" evidence="9">
    <location>
        <begin position="159"/>
        <end position="171"/>
    </location>
</feature>
<dbReference type="EC" id="2.3.2.27" evidence="2"/>
<evidence type="ECO:0000256" key="9">
    <source>
        <dbReference type="SAM" id="MobiDB-lite"/>
    </source>
</evidence>
<dbReference type="PANTHER" id="PTHR46463">
    <property type="entry name" value="ZINC FINGER, RING/FYVE/PHD-TYPE"/>
    <property type="match status" value="1"/>
</dbReference>
<dbReference type="OrthoDB" id="8062037at2759"/>
<dbReference type="InterPro" id="IPR013083">
    <property type="entry name" value="Znf_RING/FYVE/PHD"/>
</dbReference>
<comment type="catalytic activity">
    <reaction evidence="1">
        <text>S-ubiquitinyl-[E2 ubiquitin-conjugating enzyme]-L-cysteine + [acceptor protein]-L-lysine = [E2 ubiquitin-conjugating enzyme]-L-cysteine + N(6)-ubiquitinyl-[acceptor protein]-L-lysine.</text>
        <dbReference type="EC" id="2.3.2.27"/>
    </reaction>
</comment>
<feature type="region of interest" description="Disordered" evidence="9">
    <location>
        <begin position="159"/>
        <end position="200"/>
    </location>
</feature>
<dbReference type="AlphaFoldDB" id="A0A6A1VMY4"/>
<evidence type="ECO:0000313" key="12">
    <source>
        <dbReference type="Proteomes" id="UP000516437"/>
    </source>
</evidence>
<evidence type="ECO:0000256" key="5">
    <source>
        <dbReference type="ARBA" id="ARBA00022771"/>
    </source>
</evidence>
<dbReference type="Proteomes" id="UP000516437">
    <property type="component" value="Chromosome 5"/>
</dbReference>
<protein>
    <recommendedName>
        <fullName evidence="2">RING-type E3 ubiquitin transferase</fullName>
        <ecNumber evidence="2">2.3.2.27</ecNumber>
    </recommendedName>
</protein>
<dbReference type="GO" id="GO:0008270">
    <property type="term" value="F:zinc ion binding"/>
    <property type="evidence" value="ECO:0007669"/>
    <property type="project" value="UniProtKB-KW"/>
</dbReference>
<keyword evidence="4" id="KW-0479">Metal-binding</keyword>
<evidence type="ECO:0000256" key="2">
    <source>
        <dbReference type="ARBA" id="ARBA00012483"/>
    </source>
</evidence>
<dbReference type="PANTHER" id="PTHR46463:SF16">
    <property type="entry name" value="E3 UBIQUITIN-PROTEIN LIGASE RHF1A"/>
    <property type="match status" value="1"/>
</dbReference>
<evidence type="ECO:0000256" key="7">
    <source>
        <dbReference type="ARBA" id="ARBA00022833"/>
    </source>
</evidence>